<reference evidence="3 4" key="1">
    <citation type="journal article" date="2011" name="Proc. Natl. Acad. Sci. U.S.A.">
        <title>Comparative genomics of xylose-fermenting fungi for enhanced biofuel production.</title>
        <authorList>
            <person name="Wohlbach D.J."/>
            <person name="Kuo A."/>
            <person name="Sato T.K."/>
            <person name="Potts K.M."/>
            <person name="Salamov A.A."/>
            <person name="LaButti K.M."/>
            <person name="Sun H."/>
            <person name="Clum A."/>
            <person name="Pangilinan J.L."/>
            <person name="Lindquist E.A."/>
            <person name="Lucas S."/>
            <person name="Lapidus A."/>
            <person name="Jin M."/>
            <person name="Gunawan C."/>
            <person name="Balan V."/>
            <person name="Dale B.E."/>
            <person name="Jeffries T.W."/>
            <person name="Zinkel R."/>
            <person name="Barry K.W."/>
            <person name="Grigoriev I.V."/>
            <person name="Gasch A.P."/>
        </authorList>
    </citation>
    <scope>NUCLEOTIDE SEQUENCE [LARGE SCALE GENOMIC DNA]</scope>
    <source>
        <strain evidence="3">ATCC 10573</strain>
        <strain evidence="4">ATCC 10573 / BCRC 21748 / CBS 615 / JCM 9827 / NBRC 10315 / NRRL Y-1498 / VKM Y-70</strain>
    </source>
</reference>
<dbReference type="OrthoDB" id="4018368at2759"/>
<keyword evidence="4" id="KW-1185">Reference proteome</keyword>
<name>G3AXC2_CANTC</name>
<dbReference type="RefSeq" id="XP_006683992.1">
    <property type="nucleotide sequence ID" value="XM_006683929.1"/>
</dbReference>
<organism evidence="4">
    <name type="scientific">Candida tenuis (strain ATCC 10573 / BCRC 21748 / CBS 615 / JCM 9827 / NBRC 10315 / NRRL Y-1498 / VKM Y-70)</name>
    <name type="common">Yeast</name>
    <name type="synonym">Yamadazyma tenuis</name>
    <dbReference type="NCBI Taxonomy" id="590646"/>
    <lineage>
        <taxon>Eukaryota</taxon>
        <taxon>Fungi</taxon>
        <taxon>Dikarya</taxon>
        <taxon>Ascomycota</taxon>
        <taxon>Saccharomycotina</taxon>
        <taxon>Pichiomycetes</taxon>
        <taxon>Debaryomycetaceae</taxon>
        <taxon>Yamadazyma</taxon>
    </lineage>
</organism>
<gene>
    <name evidence="3" type="ORF">CANTEDRAFT_112083</name>
</gene>
<dbReference type="Proteomes" id="UP000000707">
    <property type="component" value="Unassembled WGS sequence"/>
</dbReference>
<dbReference type="HOGENOM" id="CLU_083354_1_0_1"/>
<feature type="signal peptide" evidence="1">
    <location>
        <begin position="1"/>
        <end position="19"/>
    </location>
</feature>
<dbReference type="STRING" id="590646.G3AXC2"/>
<dbReference type="InterPro" id="IPR057229">
    <property type="entry name" value="DUF7907"/>
</dbReference>
<dbReference type="EMBL" id="GL996510">
    <property type="protein sequence ID" value="EGV66734.1"/>
    <property type="molecule type" value="Genomic_DNA"/>
</dbReference>
<dbReference type="KEGG" id="cten:90982015"/>
<feature type="chain" id="PRO_5010833522" description="DUF7907 domain-containing protein" evidence="1">
    <location>
        <begin position="20"/>
        <end position="163"/>
    </location>
</feature>
<feature type="domain" description="DUF7907" evidence="2">
    <location>
        <begin position="43"/>
        <end position="161"/>
    </location>
</feature>
<keyword evidence="1" id="KW-0732">Signal</keyword>
<dbReference type="AlphaFoldDB" id="G3AXC2"/>
<dbReference type="GeneID" id="90982015"/>
<evidence type="ECO:0000313" key="4">
    <source>
        <dbReference type="Proteomes" id="UP000000707"/>
    </source>
</evidence>
<evidence type="ECO:0000259" key="2">
    <source>
        <dbReference type="Pfam" id="PF25484"/>
    </source>
</evidence>
<dbReference type="EMBL" id="GL996510">
    <property type="protein sequence ID" value="EGV66733.1"/>
    <property type="molecule type" value="Genomic_DNA"/>
</dbReference>
<proteinExistence type="predicted"/>
<accession>G3AXC2</accession>
<evidence type="ECO:0000256" key="1">
    <source>
        <dbReference type="SAM" id="SignalP"/>
    </source>
</evidence>
<sequence length="163" mass="17531">MKFSIVFASAAALMTVANAAPTPESTSVQKRSDPIVHLFVESEDSSVSGQGLSPLHEGAALDYVFLGKNSADFHYNSTSHSIYSLDGNLELVPVVESNIVEFVPGKPNVFVKDGYLSYKGSSSFAACNNVNQQYDYKGYALAQYPNENVPRGCINVKVKAVIA</sequence>
<protein>
    <recommendedName>
        <fullName evidence="2">DUF7907 domain-containing protein</fullName>
    </recommendedName>
</protein>
<evidence type="ECO:0000313" key="3">
    <source>
        <dbReference type="EMBL" id="EGV66733.1"/>
    </source>
</evidence>
<dbReference type="Pfam" id="PF25484">
    <property type="entry name" value="DUF7907"/>
    <property type="match status" value="1"/>
</dbReference>